<proteinExistence type="predicted"/>
<dbReference type="GeneID" id="19879766"/>
<gene>
    <name evidence="2" type="ORF">VCUG_01897</name>
</gene>
<dbReference type="RefSeq" id="XP_008074909.1">
    <property type="nucleotide sequence ID" value="XM_008076718.1"/>
</dbReference>
<accession>L2GTH6</accession>
<dbReference type="OMA" id="AYFVEMQ"/>
<dbReference type="VEuPathDB" id="MicrosporidiaDB:VCUG_01897"/>
<keyword evidence="1" id="KW-0472">Membrane</keyword>
<dbReference type="InParanoid" id="L2GTH6"/>
<keyword evidence="1" id="KW-1133">Transmembrane helix</keyword>
<feature type="transmembrane region" description="Helical" evidence="1">
    <location>
        <begin position="7"/>
        <end position="29"/>
    </location>
</feature>
<keyword evidence="1" id="KW-0812">Transmembrane</keyword>
<evidence type="ECO:0000313" key="3">
    <source>
        <dbReference type="Proteomes" id="UP000011081"/>
    </source>
</evidence>
<evidence type="ECO:0000256" key="1">
    <source>
        <dbReference type="SAM" id="Phobius"/>
    </source>
</evidence>
<dbReference type="AlphaFoldDB" id="L2GTH6"/>
<name>L2GTH6_VAVCU</name>
<dbReference type="Proteomes" id="UP000011081">
    <property type="component" value="Unassembled WGS sequence"/>
</dbReference>
<dbReference type="EMBL" id="GL877438">
    <property type="protein sequence ID" value="ELA46613.1"/>
    <property type="molecule type" value="Genomic_DNA"/>
</dbReference>
<sequence length="237" mass="27541">MKVKHKILLTVIIAFLAITSTVLLCLYYIKQSNKKFINLIHSDLIEKNRDELFGIMPQNACIIMLSKVTLASTDVLVISPNESTLTSQYILPFVDYNEEKLAAYSSIKNAFSLLSMKFKEYRRYIPLEKKNISVLDKENLFARIGARLFWNYDIVRFEKFLSFFATTFSTNDLFCYLFKISNGKLSIIRLEIVGVKAVKKNCTEYYLGKYAQNMMAYFVEMQTERMTDKDVQTVLHA</sequence>
<keyword evidence="3" id="KW-1185">Reference proteome</keyword>
<reference evidence="3" key="1">
    <citation type="submission" date="2011-03" db="EMBL/GenBank/DDBJ databases">
        <title>The genome sequence of Vavraia culicis strain floridensis.</title>
        <authorList>
            <consortium name="The Broad Institute Genome Sequencing Platform"/>
            <person name="Cuomo C."/>
            <person name="Becnel J."/>
            <person name="Sanscrainte N."/>
            <person name="Young S.K."/>
            <person name="Zeng Q."/>
            <person name="Gargeya S."/>
            <person name="Fitzgerald M."/>
            <person name="Haas B."/>
            <person name="Abouelleil A."/>
            <person name="Alvarado L."/>
            <person name="Arachchi H.M."/>
            <person name="Berlin A."/>
            <person name="Chapman S.B."/>
            <person name="Gearin G."/>
            <person name="Goldberg J."/>
            <person name="Griggs A."/>
            <person name="Gujja S."/>
            <person name="Hansen M."/>
            <person name="Heiman D."/>
            <person name="Howarth C."/>
            <person name="Larimer J."/>
            <person name="Lui A."/>
            <person name="MacDonald P.J.P."/>
            <person name="McCowen C."/>
            <person name="Montmayeur A."/>
            <person name="Murphy C."/>
            <person name="Neiman D."/>
            <person name="Pearson M."/>
            <person name="Priest M."/>
            <person name="Roberts A."/>
            <person name="Saif S."/>
            <person name="Shea T."/>
            <person name="Sisk P."/>
            <person name="Stolte C."/>
            <person name="Sykes S."/>
            <person name="Wortman J."/>
            <person name="Nusbaum C."/>
            <person name="Birren B."/>
        </authorList>
    </citation>
    <scope>NUCLEOTIDE SEQUENCE [LARGE SCALE GENOMIC DNA]</scope>
    <source>
        <strain evidence="3">floridensis</strain>
    </source>
</reference>
<protein>
    <submittedName>
        <fullName evidence="2">Uncharacterized protein</fullName>
    </submittedName>
</protein>
<evidence type="ECO:0000313" key="2">
    <source>
        <dbReference type="EMBL" id="ELA46613.1"/>
    </source>
</evidence>
<organism evidence="2 3">
    <name type="scientific">Vavraia culicis (isolate floridensis)</name>
    <name type="common">Microsporidian parasite</name>
    <dbReference type="NCBI Taxonomy" id="948595"/>
    <lineage>
        <taxon>Eukaryota</taxon>
        <taxon>Fungi</taxon>
        <taxon>Fungi incertae sedis</taxon>
        <taxon>Microsporidia</taxon>
        <taxon>Pleistophoridae</taxon>
        <taxon>Vavraia</taxon>
    </lineage>
</organism>
<dbReference type="OrthoDB" id="10363528at2759"/>
<dbReference type="HOGENOM" id="CLU_1171327_0_0_1"/>